<evidence type="ECO:0000313" key="2">
    <source>
        <dbReference type="EMBL" id="CEN53279.1"/>
    </source>
</evidence>
<organism evidence="1 5">
    <name type="scientific">Capnocytophaga canis</name>
    <dbReference type="NCBI Taxonomy" id="1848903"/>
    <lineage>
        <taxon>Bacteria</taxon>
        <taxon>Pseudomonadati</taxon>
        <taxon>Bacteroidota</taxon>
        <taxon>Flavobacteriia</taxon>
        <taxon>Flavobacteriales</taxon>
        <taxon>Flavobacteriaceae</taxon>
        <taxon>Capnocytophaga</taxon>
    </lineage>
</organism>
<accession>A0A0B7HX93</accession>
<evidence type="ECO:0000313" key="1">
    <source>
        <dbReference type="EMBL" id="CEN43179.1"/>
    </source>
</evidence>
<name>A0A0B7HX93_9FLAO</name>
<evidence type="ECO:0000313" key="5">
    <source>
        <dbReference type="Proteomes" id="UP000045051"/>
    </source>
</evidence>
<proteinExistence type="predicted"/>
<dbReference type="EMBL" id="NSDI01000002">
    <property type="protein sequence ID" value="RIY37651.1"/>
    <property type="molecule type" value="Genomic_DNA"/>
</dbReference>
<dbReference type="EMBL" id="CDOL01000228">
    <property type="protein sequence ID" value="CEN53279.1"/>
    <property type="molecule type" value="Genomic_DNA"/>
</dbReference>
<reference evidence="4 5" key="1">
    <citation type="submission" date="2015-01" db="EMBL/GenBank/DDBJ databases">
        <authorList>
            <person name="MANFREDI Pablo"/>
        </authorList>
    </citation>
    <scope>NUCLEOTIDE SEQUENCE [LARGE SCALE GENOMIC DNA]</scope>
    <source>
        <strain evidence="1 5">CcD38</strain>
        <strain evidence="2 4">CcD93</strain>
    </source>
</reference>
<reference evidence="3 6" key="2">
    <citation type="submission" date="2017-08" db="EMBL/GenBank/DDBJ databases">
        <title>Capnocytophaga canis 17-158 assembly.</title>
        <authorList>
            <person name="Gulvik C.A."/>
        </authorList>
    </citation>
    <scope>NUCLEOTIDE SEQUENCE [LARGE SCALE GENOMIC DNA]</scope>
    <source>
        <strain evidence="3 6">17-158</strain>
    </source>
</reference>
<dbReference type="STRING" id="1848903.CCAND38_10084"/>
<dbReference type="Proteomes" id="UP000045051">
    <property type="component" value="Unassembled WGS sequence"/>
</dbReference>
<dbReference type="EMBL" id="CDOI01000001">
    <property type="protein sequence ID" value="CEN43179.1"/>
    <property type="molecule type" value="Genomic_DNA"/>
</dbReference>
<dbReference type="Proteomes" id="UP000038200">
    <property type="component" value="Unassembled WGS sequence"/>
</dbReference>
<evidence type="ECO:0000313" key="4">
    <source>
        <dbReference type="Proteomes" id="UP000038200"/>
    </source>
</evidence>
<dbReference type="AlphaFoldDB" id="A0A0B7HX93"/>
<dbReference type="Proteomes" id="UP000265497">
    <property type="component" value="Unassembled WGS sequence"/>
</dbReference>
<sequence>MHSDRKDKIILEFLKTYYVKKRIQRNIEELKSFSSRFDNGIVKIGCLIDMDVIKDIDPLLQLTKFYGVRPENYIFLGYKRKSDETHANGVPFLTDREINWQGKIRNYHADRLAEQEYDVLINYFNEPKLALLLLSSSIKAKLRIGFQGIDMTYNDIIINCKLEEENIFIEETKKVLETILK</sequence>
<evidence type="ECO:0000313" key="3">
    <source>
        <dbReference type="EMBL" id="RIY37651.1"/>
    </source>
</evidence>
<dbReference type="OrthoDB" id="1430532at2"/>
<gene>
    <name evidence="1" type="ORF">CCAND38_10084</name>
    <name evidence="2" type="ORF">CCAND93_40059</name>
    <name evidence="3" type="ORF">CKY20_02860</name>
</gene>
<protein>
    <submittedName>
        <fullName evidence="1">Uncharacterized protein</fullName>
    </submittedName>
</protein>
<dbReference type="InterPro" id="IPR054207">
    <property type="entry name" value="DUF6913"/>
</dbReference>
<keyword evidence="5" id="KW-1185">Reference proteome</keyword>
<evidence type="ECO:0000313" key="6">
    <source>
        <dbReference type="Proteomes" id="UP000265497"/>
    </source>
</evidence>
<dbReference type="Pfam" id="PF21857">
    <property type="entry name" value="DUF6913"/>
    <property type="match status" value="1"/>
</dbReference>